<dbReference type="GO" id="GO:0005886">
    <property type="term" value="C:plasma membrane"/>
    <property type="evidence" value="ECO:0007669"/>
    <property type="project" value="TreeGrafter"/>
</dbReference>
<evidence type="ECO:0000256" key="1">
    <source>
        <dbReference type="ARBA" id="ARBA00012528"/>
    </source>
</evidence>
<dbReference type="GO" id="GO:1902201">
    <property type="term" value="P:negative regulation of bacterial-type flagellum-dependent cell motility"/>
    <property type="evidence" value="ECO:0007669"/>
    <property type="project" value="TreeGrafter"/>
</dbReference>
<dbReference type="Proteomes" id="UP000184520">
    <property type="component" value="Unassembled WGS sequence"/>
</dbReference>
<dbReference type="SMART" id="SM00267">
    <property type="entry name" value="GGDEF"/>
    <property type="match status" value="1"/>
</dbReference>
<dbReference type="RefSeq" id="WP_073325100.1">
    <property type="nucleotide sequence ID" value="NZ_FQWD01000007.1"/>
</dbReference>
<gene>
    <name evidence="6" type="ORF">SAMN05216361_4136</name>
</gene>
<dbReference type="InterPro" id="IPR000160">
    <property type="entry name" value="GGDEF_dom"/>
</dbReference>
<dbReference type="Gene3D" id="3.30.70.270">
    <property type="match status" value="1"/>
</dbReference>
<reference evidence="7" key="1">
    <citation type="submission" date="2016-11" db="EMBL/GenBank/DDBJ databases">
        <authorList>
            <person name="Varghese N."/>
            <person name="Submissions S."/>
        </authorList>
    </citation>
    <scope>NUCLEOTIDE SEQUENCE [LARGE SCALE GENOMIC DNA]</scope>
    <source>
        <strain evidence="7">CGMCC 1.8995</strain>
    </source>
</reference>
<dbReference type="GO" id="GO:0043709">
    <property type="term" value="P:cell adhesion involved in single-species biofilm formation"/>
    <property type="evidence" value="ECO:0007669"/>
    <property type="project" value="TreeGrafter"/>
</dbReference>
<evidence type="ECO:0000256" key="3">
    <source>
        <dbReference type="PROSITE-ProRule" id="PRU00169"/>
    </source>
</evidence>
<proteinExistence type="predicted"/>
<comment type="catalytic activity">
    <reaction evidence="2">
        <text>2 GTP = 3',3'-c-di-GMP + 2 diphosphate</text>
        <dbReference type="Rhea" id="RHEA:24898"/>
        <dbReference type="ChEBI" id="CHEBI:33019"/>
        <dbReference type="ChEBI" id="CHEBI:37565"/>
        <dbReference type="ChEBI" id="CHEBI:58805"/>
        <dbReference type="EC" id="2.7.7.65"/>
    </reaction>
</comment>
<dbReference type="PROSITE" id="PS50110">
    <property type="entry name" value="RESPONSE_REGULATORY"/>
    <property type="match status" value="2"/>
</dbReference>
<dbReference type="CDD" id="cd01949">
    <property type="entry name" value="GGDEF"/>
    <property type="match status" value="1"/>
</dbReference>
<dbReference type="InterPro" id="IPR029787">
    <property type="entry name" value="Nucleotide_cyclase"/>
</dbReference>
<feature type="domain" description="GGDEF" evidence="5">
    <location>
        <begin position="281"/>
        <end position="408"/>
    </location>
</feature>
<dbReference type="OrthoDB" id="9812260at2"/>
<evidence type="ECO:0000259" key="5">
    <source>
        <dbReference type="PROSITE" id="PS50887"/>
    </source>
</evidence>
<accession>A0A1M5RD18</accession>
<protein>
    <recommendedName>
        <fullName evidence="1">diguanylate cyclase</fullName>
        <ecNumber evidence="1">2.7.7.65</ecNumber>
    </recommendedName>
</protein>
<organism evidence="6 7">
    <name type="scientific">Marisediminitalea aggregata</name>
    <dbReference type="NCBI Taxonomy" id="634436"/>
    <lineage>
        <taxon>Bacteria</taxon>
        <taxon>Pseudomonadati</taxon>
        <taxon>Pseudomonadota</taxon>
        <taxon>Gammaproteobacteria</taxon>
        <taxon>Alteromonadales</taxon>
        <taxon>Alteromonadaceae</taxon>
        <taxon>Marisediminitalea</taxon>
    </lineage>
</organism>
<dbReference type="InterPro" id="IPR050469">
    <property type="entry name" value="Diguanylate_Cyclase"/>
</dbReference>
<dbReference type="Pfam" id="PF00072">
    <property type="entry name" value="Response_reg"/>
    <property type="match status" value="2"/>
</dbReference>
<feature type="modified residue" description="4-aspartylphosphate" evidence="3">
    <location>
        <position position="54"/>
    </location>
</feature>
<evidence type="ECO:0000313" key="6">
    <source>
        <dbReference type="EMBL" id="SHH24171.1"/>
    </source>
</evidence>
<dbReference type="GO" id="GO:0000160">
    <property type="term" value="P:phosphorelay signal transduction system"/>
    <property type="evidence" value="ECO:0007669"/>
    <property type="project" value="InterPro"/>
</dbReference>
<dbReference type="NCBIfam" id="TIGR00254">
    <property type="entry name" value="GGDEF"/>
    <property type="match status" value="1"/>
</dbReference>
<name>A0A1M5RD18_9ALTE</name>
<keyword evidence="3" id="KW-0597">Phosphoprotein</keyword>
<feature type="domain" description="Response regulatory" evidence="4">
    <location>
        <begin position="3"/>
        <end position="117"/>
    </location>
</feature>
<dbReference type="EMBL" id="FQWD01000007">
    <property type="protein sequence ID" value="SHH24171.1"/>
    <property type="molecule type" value="Genomic_DNA"/>
</dbReference>
<dbReference type="PANTHER" id="PTHR45138:SF9">
    <property type="entry name" value="DIGUANYLATE CYCLASE DGCM-RELATED"/>
    <property type="match status" value="1"/>
</dbReference>
<evidence type="ECO:0000256" key="2">
    <source>
        <dbReference type="ARBA" id="ARBA00034247"/>
    </source>
</evidence>
<dbReference type="PANTHER" id="PTHR45138">
    <property type="entry name" value="REGULATORY COMPONENTS OF SENSORY TRANSDUCTION SYSTEM"/>
    <property type="match status" value="1"/>
</dbReference>
<dbReference type="SUPFAM" id="SSF52172">
    <property type="entry name" value="CheY-like"/>
    <property type="match status" value="2"/>
</dbReference>
<dbReference type="SMART" id="SM00448">
    <property type="entry name" value="REC"/>
    <property type="match status" value="2"/>
</dbReference>
<feature type="modified residue" description="4-aspartylphosphate" evidence="3">
    <location>
        <position position="175"/>
    </location>
</feature>
<dbReference type="SUPFAM" id="SSF55073">
    <property type="entry name" value="Nucleotide cyclase"/>
    <property type="match status" value="1"/>
</dbReference>
<dbReference type="InterPro" id="IPR043128">
    <property type="entry name" value="Rev_trsase/Diguanyl_cyclase"/>
</dbReference>
<dbReference type="Gene3D" id="3.40.50.2300">
    <property type="match status" value="2"/>
</dbReference>
<dbReference type="AlphaFoldDB" id="A0A1M5RD18"/>
<keyword evidence="7" id="KW-1185">Reference proteome</keyword>
<dbReference type="EC" id="2.7.7.65" evidence="1"/>
<feature type="domain" description="Response regulatory" evidence="4">
    <location>
        <begin position="125"/>
        <end position="242"/>
    </location>
</feature>
<dbReference type="InterPro" id="IPR011006">
    <property type="entry name" value="CheY-like_superfamily"/>
</dbReference>
<dbReference type="STRING" id="634436.SAMN05216361_4136"/>
<sequence length="409" mass="46794">MYKVLVTEDSPIVRKILFKLIEDNPYFQSVLCEDLASAREQLESDQSFLAAIVDLNLPDAPNGEIVDVVLSYDVPTVVLTGNFDEHLRHMLLDKGVLDYITKESRYSYMQVVKLIERLRKNLSTKVLVADDSITSQNFLSHFLKKFGFQVQCVNDGVEALAALDADSDIKLVISDYMMPNLDGFELVKKIRQDRRFQDLIFVGLSAKGNSMLSAKFIKSGANDFLSKPFYHEEFFCRVLHSLELQEMMEQVRDAANLDPLTNTYNRRYLFEHGELMLKTGKQTTVVIIDIDDFKPINDTYGHKTGDKLLEAFSMLLKRYYREDMVARYGGEEFVVVSEREYEQVMHITTLFMQKLRELSFTEHSITMTCSIGVSSNNSGSLEDLIDIADKRLYEAKHSGKDKVIEAIAV</sequence>
<dbReference type="InterPro" id="IPR001789">
    <property type="entry name" value="Sig_transdc_resp-reg_receiver"/>
</dbReference>
<dbReference type="Pfam" id="PF00990">
    <property type="entry name" value="GGDEF"/>
    <property type="match status" value="1"/>
</dbReference>
<evidence type="ECO:0000259" key="4">
    <source>
        <dbReference type="PROSITE" id="PS50110"/>
    </source>
</evidence>
<dbReference type="PROSITE" id="PS50887">
    <property type="entry name" value="GGDEF"/>
    <property type="match status" value="1"/>
</dbReference>
<evidence type="ECO:0000313" key="7">
    <source>
        <dbReference type="Proteomes" id="UP000184520"/>
    </source>
</evidence>
<dbReference type="GO" id="GO:0052621">
    <property type="term" value="F:diguanylate cyclase activity"/>
    <property type="evidence" value="ECO:0007669"/>
    <property type="project" value="UniProtKB-EC"/>
</dbReference>